<evidence type="ECO:0000256" key="1">
    <source>
        <dbReference type="SAM" id="MobiDB-lite"/>
    </source>
</evidence>
<name>R0KFM1_ANAPL</name>
<evidence type="ECO:0000313" key="4">
    <source>
        <dbReference type="Proteomes" id="UP000296049"/>
    </source>
</evidence>
<feature type="region of interest" description="Disordered" evidence="1">
    <location>
        <begin position="69"/>
        <end position="108"/>
    </location>
</feature>
<evidence type="ECO:0000256" key="2">
    <source>
        <dbReference type="SAM" id="SignalP"/>
    </source>
</evidence>
<reference evidence="4" key="1">
    <citation type="journal article" date="2013" name="Nat. Genet.">
        <title>The duck genome and transcriptome provide insight into an avian influenza virus reservoir species.</title>
        <authorList>
            <person name="Huang Y."/>
            <person name="Li Y."/>
            <person name="Burt D.W."/>
            <person name="Chen H."/>
            <person name="Zhang Y."/>
            <person name="Qian W."/>
            <person name="Kim H."/>
            <person name="Gan S."/>
            <person name="Zhao Y."/>
            <person name="Li J."/>
            <person name="Yi K."/>
            <person name="Feng H."/>
            <person name="Zhu P."/>
            <person name="Li B."/>
            <person name="Liu Q."/>
            <person name="Fairley S."/>
            <person name="Magor K.E."/>
            <person name="Du Z."/>
            <person name="Hu X."/>
            <person name="Goodman L."/>
            <person name="Tafer H."/>
            <person name="Vignal A."/>
            <person name="Lee T."/>
            <person name="Kim K.W."/>
            <person name="Sheng Z."/>
            <person name="An Y."/>
            <person name="Searle S."/>
            <person name="Herrero J."/>
            <person name="Groenen M.A."/>
            <person name="Crooijmans R.P."/>
            <person name="Faraut T."/>
            <person name="Cai Q."/>
            <person name="Webster R.G."/>
            <person name="Aldridge J.R."/>
            <person name="Warren W.C."/>
            <person name="Bartschat S."/>
            <person name="Kehr S."/>
            <person name="Marz M."/>
            <person name="Stadler P.F."/>
            <person name="Smith J."/>
            <person name="Kraus R.H."/>
            <person name="Zhao Y."/>
            <person name="Ren L."/>
            <person name="Fei J."/>
            <person name="Morisson M."/>
            <person name="Kaiser P."/>
            <person name="Griffin D.K."/>
            <person name="Rao M."/>
            <person name="Pitel F."/>
            <person name="Wang J."/>
            <person name="Li N."/>
        </authorList>
    </citation>
    <scope>NUCLEOTIDE SEQUENCE [LARGE SCALE GENOMIC DNA]</scope>
</reference>
<proteinExistence type="predicted"/>
<feature type="compositionally biased region" description="Polar residues" evidence="1">
    <location>
        <begin position="93"/>
        <end position="108"/>
    </location>
</feature>
<feature type="signal peptide" evidence="2">
    <location>
        <begin position="1"/>
        <end position="18"/>
    </location>
</feature>
<dbReference type="Proteomes" id="UP000296049">
    <property type="component" value="Unassembled WGS sequence"/>
</dbReference>
<dbReference type="EMBL" id="KB742382">
    <property type="protein sequence ID" value="EOB09246.1"/>
    <property type="molecule type" value="Genomic_DNA"/>
</dbReference>
<organism evidence="3 4">
    <name type="scientific">Anas platyrhynchos</name>
    <name type="common">Mallard</name>
    <name type="synonym">Anas boschas</name>
    <dbReference type="NCBI Taxonomy" id="8839"/>
    <lineage>
        <taxon>Eukaryota</taxon>
        <taxon>Metazoa</taxon>
        <taxon>Chordata</taxon>
        <taxon>Craniata</taxon>
        <taxon>Vertebrata</taxon>
        <taxon>Euteleostomi</taxon>
        <taxon>Archelosauria</taxon>
        <taxon>Archosauria</taxon>
        <taxon>Dinosauria</taxon>
        <taxon>Saurischia</taxon>
        <taxon>Theropoda</taxon>
        <taxon>Coelurosauria</taxon>
        <taxon>Aves</taxon>
        <taxon>Neognathae</taxon>
        <taxon>Galloanserae</taxon>
        <taxon>Anseriformes</taxon>
        <taxon>Anatidae</taxon>
        <taxon>Anatinae</taxon>
        <taxon>Anas</taxon>
    </lineage>
</organism>
<gene>
    <name evidence="3" type="ORF">Anapl_04503</name>
</gene>
<keyword evidence="2" id="KW-0732">Signal</keyword>
<evidence type="ECO:0000313" key="3">
    <source>
        <dbReference type="EMBL" id="EOB09246.1"/>
    </source>
</evidence>
<dbReference type="AlphaFoldDB" id="R0KFM1"/>
<accession>R0KFM1</accession>
<sequence>MLAEAALALGVWLQLAAGQEAPGRGRTTLAVFLLEKAKYLNRQHRDSTETFCFLMDPFKSLLCTAAPRQSTRAQEDGAGGREMRAGAPFPGIPQNSGESPFGAQPSSRCSMLKSKETARKQQLLAQVSGLSLFQQRAVATCLCFMQYVPVLRAARSSEQSRCCPGEPVAGTWSPRVT</sequence>
<protein>
    <submittedName>
        <fullName evidence="3">Uncharacterized protein</fullName>
    </submittedName>
</protein>
<feature type="chain" id="PRO_5004354155" evidence="2">
    <location>
        <begin position="19"/>
        <end position="177"/>
    </location>
</feature>
<feature type="compositionally biased region" description="Basic and acidic residues" evidence="1">
    <location>
        <begin position="73"/>
        <end position="84"/>
    </location>
</feature>
<keyword evidence="4" id="KW-1185">Reference proteome</keyword>